<sequence length="143" mass="16068">MIAVAFIVFLIFLGTFITTICLAVGFRNSILATRALARRRERIFNSNQTTDVWNISGRVNHQDGPVTSEPQRWPTHDHHVSLDSFVIPETHQHNKKDRIPPPPYSEVDLPTYEQATALPRPKDELASVHVVPSSSRNCDANAS</sequence>
<dbReference type="Proteomes" id="UP000801492">
    <property type="component" value="Unassembled WGS sequence"/>
</dbReference>
<gene>
    <name evidence="3" type="ORF">ILUMI_22887</name>
</gene>
<evidence type="ECO:0000313" key="3">
    <source>
        <dbReference type="EMBL" id="KAF2883298.1"/>
    </source>
</evidence>
<dbReference type="EMBL" id="VTPC01090447">
    <property type="protein sequence ID" value="KAF2883298.1"/>
    <property type="molecule type" value="Genomic_DNA"/>
</dbReference>
<evidence type="ECO:0000256" key="1">
    <source>
        <dbReference type="SAM" id="MobiDB-lite"/>
    </source>
</evidence>
<comment type="caution">
    <text evidence="3">The sequence shown here is derived from an EMBL/GenBank/DDBJ whole genome shotgun (WGS) entry which is preliminary data.</text>
</comment>
<accession>A0A8K0C9T8</accession>
<keyword evidence="2" id="KW-0472">Membrane</keyword>
<proteinExistence type="predicted"/>
<evidence type="ECO:0000313" key="4">
    <source>
        <dbReference type="Proteomes" id="UP000801492"/>
    </source>
</evidence>
<reference evidence="3" key="1">
    <citation type="submission" date="2019-08" db="EMBL/GenBank/DDBJ databases">
        <title>The genome of the North American firefly Photinus pyralis.</title>
        <authorList>
            <consortium name="Photinus pyralis genome working group"/>
            <person name="Fallon T.R."/>
            <person name="Sander Lower S.E."/>
            <person name="Weng J.-K."/>
        </authorList>
    </citation>
    <scope>NUCLEOTIDE SEQUENCE</scope>
    <source>
        <strain evidence="3">TRF0915ILg1</strain>
        <tissue evidence="3">Whole body</tissue>
    </source>
</reference>
<evidence type="ECO:0000256" key="2">
    <source>
        <dbReference type="SAM" id="Phobius"/>
    </source>
</evidence>
<dbReference type="OrthoDB" id="6762088at2759"/>
<keyword evidence="4" id="KW-1185">Reference proteome</keyword>
<name>A0A8K0C9T8_IGNLU</name>
<feature type="region of interest" description="Disordered" evidence="1">
    <location>
        <begin position="56"/>
        <end position="143"/>
    </location>
</feature>
<dbReference type="AlphaFoldDB" id="A0A8K0C9T8"/>
<keyword evidence="2" id="KW-1133">Transmembrane helix</keyword>
<feature type="compositionally biased region" description="Polar residues" evidence="1">
    <location>
        <begin position="132"/>
        <end position="143"/>
    </location>
</feature>
<feature type="transmembrane region" description="Helical" evidence="2">
    <location>
        <begin position="6"/>
        <end position="30"/>
    </location>
</feature>
<protein>
    <submittedName>
        <fullName evidence="3">Uncharacterized protein</fullName>
    </submittedName>
</protein>
<organism evidence="3 4">
    <name type="scientific">Ignelater luminosus</name>
    <name type="common">Cucubano</name>
    <name type="synonym">Pyrophorus luminosus</name>
    <dbReference type="NCBI Taxonomy" id="2038154"/>
    <lineage>
        <taxon>Eukaryota</taxon>
        <taxon>Metazoa</taxon>
        <taxon>Ecdysozoa</taxon>
        <taxon>Arthropoda</taxon>
        <taxon>Hexapoda</taxon>
        <taxon>Insecta</taxon>
        <taxon>Pterygota</taxon>
        <taxon>Neoptera</taxon>
        <taxon>Endopterygota</taxon>
        <taxon>Coleoptera</taxon>
        <taxon>Polyphaga</taxon>
        <taxon>Elateriformia</taxon>
        <taxon>Elateroidea</taxon>
        <taxon>Elateridae</taxon>
        <taxon>Agrypninae</taxon>
        <taxon>Pyrophorini</taxon>
        <taxon>Ignelater</taxon>
    </lineage>
</organism>
<keyword evidence="2" id="KW-0812">Transmembrane</keyword>